<protein>
    <recommendedName>
        <fullName evidence="3">PPPDE domain-containing protein</fullName>
    </recommendedName>
</protein>
<proteinExistence type="predicted"/>
<sequence length="300" mass="34711">MLETASARALKKATDFGESLLAHPGREAVDAEAEYKYVARANFVNVPGYEQVSIYKREPDRTWANIPVNTQFDRSLHVVGVAINPFVFQDSSGSVFARSIKKLGLQKKLAHWALYLREADSVSFSNPRAQQDLELTNVNKDQYRMYGLNFSQETGQLIVESVWGTKEGWEKVVQEGQFQKDENIKELQIYCSLAEFILTTQFFVRYDMKRPQKIWKFNAEFLTHENPGRSYDLLRSNCQHFARGFLDFLVIQGWTDPRRNREPFSLQKMASKLQELELNQHDAGFKMLEDSMSWDDLGGR</sequence>
<dbReference type="GeneID" id="89971328"/>
<name>A0AAV9NA71_9EURO</name>
<keyword evidence="2" id="KW-1185">Reference proteome</keyword>
<evidence type="ECO:0000313" key="1">
    <source>
        <dbReference type="EMBL" id="KAK5051482.1"/>
    </source>
</evidence>
<comment type="caution">
    <text evidence="1">The sequence shown here is derived from an EMBL/GenBank/DDBJ whole genome shotgun (WGS) entry which is preliminary data.</text>
</comment>
<dbReference type="EMBL" id="JAVRRD010000015">
    <property type="protein sequence ID" value="KAK5051482.1"/>
    <property type="molecule type" value="Genomic_DNA"/>
</dbReference>
<dbReference type="AlphaFoldDB" id="A0AAV9NA71"/>
<dbReference type="Proteomes" id="UP001358417">
    <property type="component" value="Unassembled WGS sequence"/>
</dbReference>
<organism evidence="1 2">
    <name type="scientific">Exophiala bonariae</name>
    <dbReference type="NCBI Taxonomy" id="1690606"/>
    <lineage>
        <taxon>Eukaryota</taxon>
        <taxon>Fungi</taxon>
        <taxon>Dikarya</taxon>
        <taxon>Ascomycota</taxon>
        <taxon>Pezizomycotina</taxon>
        <taxon>Eurotiomycetes</taxon>
        <taxon>Chaetothyriomycetidae</taxon>
        <taxon>Chaetothyriales</taxon>
        <taxon>Herpotrichiellaceae</taxon>
        <taxon>Exophiala</taxon>
    </lineage>
</organism>
<gene>
    <name evidence="1" type="ORF">LTR84_003134</name>
</gene>
<evidence type="ECO:0000313" key="2">
    <source>
        <dbReference type="Proteomes" id="UP001358417"/>
    </source>
</evidence>
<accession>A0AAV9NA71</accession>
<dbReference type="RefSeq" id="XP_064705709.1">
    <property type="nucleotide sequence ID" value="XM_064846729.1"/>
</dbReference>
<dbReference type="Gene3D" id="3.90.1720.10">
    <property type="entry name" value="endopeptidase domain like (from Nostoc punctiforme)"/>
    <property type="match status" value="1"/>
</dbReference>
<reference evidence="1 2" key="1">
    <citation type="submission" date="2023-08" db="EMBL/GenBank/DDBJ databases">
        <title>Black Yeasts Isolated from many extreme environments.</title>
        <authorList>
            <person name="Coleine C."/>
            <person name="Stajich J.E."/>
            <person name="Selbmann L."/>
        </authorList>
    </citation>
    <scope>NUCLEOTIDE SEQUENCE [LARGE SCALE GENOMIC DNA]</scope>
    <source>
        <strain evidence="1 2">CCFEE 5792</strain>
    </source>
</reference>
<evidence type="ECO:0008006" key="3">
    <source>
        <dbReference type="Google" id="ProtNLM"/>
    </source>
</evidence>